<evidence type="ECO:0000256" key="1">
    <source>
        <dbReference type="SAM" id="MobiDB-lite"/>
    </source>
</evidence>
<name>A0A9X1LDX3_9PROT</name>
<reference evidence="3" key="1">
    <citation type="submission" date="2021-10" db="EMBL/GenBank/DDBJ databases">
        <title>Roseicella aerolatum sp. nov., isolated from aerosols of e-waste dismantling site.</title>
        <authorList>
            <person name="Qin T."/>
        </authorList>
    </citation>
    <scope>NUCLEOTIDE SEQUENCE</scope>
    <source>
        <strain evidence="3">GB24</strain>
    </source>
</reference>
<evidence type="ECO:0000256" key="2">
    <source>
        <dbReference type="SAM" id="SignalP"/>
    </source>
</evidence>
<dbReference type="InterPro" id="IPR012899">
    <property type="entry name" value="LTXXQ"/>
</dbReference>
<dbReference type="Proteomes" id="UP001139311">
    <property type="component" value="Unassembled WGS sequence"/>
</dbReference>
<feature type="compositionally biased region" description="Gly residues" evidence="1">
    <location>
        <begin position="70"/>
        <end position="95"/>
    </location>
</feature>
<proteinExistence type="predicted"/>
<keyword evidence="4" id="KW-1185">Reference proteome</keyword>
<feature type="signal peptide" evidence="2">
    <location>
        <begin position="1"/>
        <end position="35"/>
    </location>
</feature>
<organism evidence="3 4">
    <name type="scientific">Roseicella aerolata</name>
    <dbReference type="NCBI Taxonomy" id="2883479"/>
    <lineage>
        <taxon>Bacteria</taxon>
        <taxon>Pseudomonadati</taxon>
        <taxon>Pseudomonadota</taxon>
        <taxon>Alphaproteobacteria</taxon>
        <taxon>Acetobacterales</taxon>
        <taxon>Roseomonadaceae</taxon>
        <taxon>Roseicella</taxon>
    </lineage>
</organism>
<gene>
    <name evidence="3" type="ORF">LHA35_27650</name>
</gene>
<evidence type="ECO:0000313" key="3">
    <source>
        <dbReference type="EMBL" id="MCB4825487.1"/>
    </source>
</evidence>
<evidence type="ECO:0000313" key="4">
    <source>
        <dbReference type="Proteomes" id="UP001139311"/>
    </source>
</evidence>
<feature type="region of interest" description="Disordered" evidence="1">
    <location>
        <begin position="70"/>
        <end position="123"/>
    </location>
</feature>
<dbReference type="RefSeq" id="WP_226614432.1">
    <property type="nucleotide sequence ID" value="NZ_JAJAQI010000106.1"/>
</dbReference>
<dbReference type="EMBL" id="JAJAQI010000106">
    <property type="protein sequence ID" value="MCB4825487.1"/>
    <property type="molecule type" value="Genomic_DNA"/>
</dbReference>
<accession>A0A9X1LDX3</accession>
<feature type="compositionally biased region" description="Gly residues" evidence="1">
    <location>
        <begin position="108"/>
        <end position="122"/>
    </location>
</feature>
<dbReference type="Pfam" id="PF07813">
    <property type="entry name" value="LTXXQ"/>
    <property type="match status" value="1"/>
</dbReference>
<comment type="caution">
    <text evidence="3">The sequence shown here is derived from an EMBL/GenBank/DDBJ whole genome shotgun (WGS) entry which is preliminary data.</text>
</comment>
<feature type="chain" id="PRO_5040829243" evidence="2">
    <location>
        <begin position="36"/>
        <end position="277"/>
    </location>
</feature>
<protein>
    <submittedName>
        <fullName evidence="3">Spy/CpxP family protein refolding chaperone</fullName>
    </submittedName>
</protein>
<dbReference type="GO" id="GO:0042597">
    <property type="term" value="C:periplasmic space"/>
    <property type="evidence" value="ECO:0007669"/>
    <property type="project" value="InterPro"/>
</dbReference>
<dbReference type="AlphaFoldDB" id="A0A9X1LDX3"/>
<sequence length="277" mass="28760">MTAIRLTTLPGSRPAALGAAAALLLALGQPGAPRAAEAPLRLAMHDMMQMPMQQQGSGGMGMGMGGMQGQPAQGGAGGAGMGGMPGMGQPGGGAPQPGAAQPSPQPGQPGGMGMRGMPGGGMRMDDMGRGEMQGQPMQGGMGMGMPGMGGAGMPMDDMSRMMMRAGPHAPLDRVEGRLAFLRAELRITDQQAPAWEQFAQSLRTARQHLVEARDVLQVAGHANHTPAERLAAYERHLAARLEGLRAARTTFDHLYGMLDEAQKRTAAELVVPFLESF</sequence>
<keyword evidence="2" id="KW-0732">Signal</keyword>